<sequence>MLIFSATPVIRTISKGSWRSFRQTYLLRCMLFSLALTRARFFILQKAVLILSWTTKKSANTTAQEVKSQKACAGNSAGKVEKIKKSGRKAKKTDPFPGTHLPSAPILNNEKTLHSAKLAPIYEPKSATRNVGEYRKDSGPTWHVNMFSAIEDAPLKRTCNVIVPR</sequence>
<dbReference type="EMBL" id="MNPL01007438">
    <property type="protein sequence ID" value="OQR74759.1"/>
    <property type="molecule type" value="Genomic_DNA"/>
</dbReference>
<evidence type="ECO:0000256" key="1">
    <source>
        <dbReference type="SAM" id="MobiDB-lite"/>
    </source>
</evidence>
<protein>
    <submittedName>
        <fullName evidence="2">Uncharacterized protein</fullName>
    </submittedName>
</protein>
<keyword evidence="3" id="KW-1185">Reference proteome</keyword>
<name>A0A1V9XML8_9ACAR</name>
<dbReference type="InParanoid" id="A0A1V9XML8"/>
<proteinExistence type="predicted"/>
<evidence type="ECO:0000313" key="3">
    <source>
        <dbReference type="Proteomes" id="UP000192247"/>
    </source>
</evidence>
<reference evidence="2 3" key="1">
    <citation type="journal article" date="2017" name="Gigascience">
        <title>Draft genome of the honey bee ectoparasitic mite, Tropilaelaps mercedesae, is shaped by the parasitic life history.</title>
        <authorList>
            <person name="Dong X."/>
            <person name="Armstrong S.D."/>
            <person name="Xia D."/>
            <person name="Makepeace B.L."/>
            <person name="Darby A.C."/>
            <person name="Kadowaki T."/>
        </authorList>
    </citation>
    <scope>NUCLEOTIDE SEQUENCE [LARGE SCALE GENOMIC DNA]</scope>
    <source>
        <strain evidence="2">Wuxi-XJTLU</strain>
    </source>
</reference>
<accession>A0A1V9XML8</accession>
<evidence type="ECO:0000313" key="2">
    <source>
        <dbReference type="EMBL" id="OQR74759.1"/>
    </source>
</evidence>
<dbReference type="AlphaFoldDB" id="A0A1V9XML8"/>
<comment type="caution">
    <text evidence="2">The sequence shown here is derived from an EMBL/GenBank/DDBJ whole genome shotgun (WGS) entry which is preliminary data.</text>
</comment>
<organism evidence="2 3">
    <name type="scientific">Tropilaelaps mercedesae</name>
    <dbReference type="NCBI Taxonomy" id="418985"/>
    <lineage>
        <taxon>Eukaryota</taxon>
        <taxon>Metazoa</taxon>
        <taxon>Ecdysozoa</taxon>
        <taxon>Arthropoda</taxon>
        <taxon>Chelicerata</taxon>
        <taxon>Arachnida</taxon>
        <taxon>Acari</taxon>
        <taxon>Parasitiformes</taxon>
        <taxon>Mesostigmata</taxon>
        <taxon>Gamasina</taxon>
        <taxon>Dermanyssoidea</taxon>
        <taxon>Laelapidae</taxon>
        <taxon>Tropilaelaps</taxon>
    </lineage>
</organism>
<gene>
    <name evidence="2" type="ORF">BIW11_00903</name>
</gene>
<dbReference type="Proteomes" id="UP000192247">
    <property type="component" value="Unassembled WGS sequence"/>
</dbReference>
<feature type="region of interest" description="Disordered" evidence="1">
    <location>
        <begin position="77"/>
        <end position="101"/>
    </location>
</feature>